<dbReference type="Gene3D" id="3.30.420.10">
    <property type="entry name" value="Ribonuclease H-like superfamily/Ribonuclease H"/>
    <property type="match status" value="1"/>
</dbReference>
<reference evidence="2" key="1">
    <citation type="submission" date="2018-11" db="EMBL/GenBank/DDBJ databases">
        <authorList>
            <person name="Grassa J C."/>
        </authorList>
    </citation>
    <scope>NUCLEOTIDE SEQUENCE [LARGE SCALE GENOMIC DNA]</scope>
</reference>
<dbReference type="GO" id="GO:0004523">
    <property type="term" value="F:RNA-DNA hybrid ribonuclease activity"/>
    <property type="evidence" value="ECO:0007669"/>
    <property type="project" value="InterPro"/>
</dbReference>
<dbReference type="InterPro" id="IPR036397">
    <property type="entry name" value="RNaseH_sf"/>
</dbReference>
<dbReference type="Gramene" id="evm.model.07.1588">
    <property type="protein sequence ID" value="cds.evm.model.07.1588"/>
    <property type="gene ID" value="evm.TU.07.1588"/>
</dbReference>
<dbReference type="InterPro" id="IPR044730">
    <property type="entry name" value="RNase_H-like_dom_plant"/>
</dbReference>
<dbReference type="Pfam" id="PF13456">
    <property type="entry name" value="RVT_3"/>
    <property type="match status" value="1"/>
</dbReference>
<proteinExistence type="predicted"/>
<dbReference type="Proteomes" id="UP000596661">
    <property type="component" value="Chromosome 7"/>
</dbReference>
<dbReference type="InterPro" id="IPR002156">
    <property type="entry name" value="RNaseH_domain"/>
</dbReference>
<evidence type="ECO:0000313" key="3">
    <source>
        <dbReference type="Proteomes" id="UP000596661"/>
    </source>
</evidence>
<evidence type="ECO:0000313" key="2">
    <source>
        <dbReference type="EnsemblPlants" id="cds.evm.model.07.1588"/>
    </source>
</evidence>
<accession>A0A803Q393</accession>
<dbReference type="GO" id="GO:0003676">
    <property type="term" value="F:nucleic acid binding"/>
    <property type="evidence" value="ECO:0007669"/>
    <property type="project" value="InterPro"/>
</dbReference>
<organism evidence="2 3">
    <name type="scientific">Cannabis sativa</name>
    <name type="common">Hemp</name>
    <name type="synonym">Marijuana</name>
    <dbReference type="NCBI Taxonomy" id="3483"/>
    <lineage>
        <taxon>Eukaryota</taxon>
        <taxon>Viridiplantae</taxon>
        <taxon>Streptophyta</taxon>
        <taxon>Embryophyta</taxon>
        <taxon>Tracheophyta</taxon>
        <taxon>Spermatophyta</taxon>
        <taxon>Magnoliopsida</taxon>
        <taxon>eudicotyledons</taxon>
        <taxon>Gunneridae</taxon>
        <taxon>Pentapetalae</taxon>
        <taxon>rosids</taxon>
        <taxon>fabids</taxon>
        <taxon>Rosales</taxon>
        <taxon>Cannabaceae</taxon>
        <taxon>Cannabis</taxon>
    </lineage>
</organism>
<keyword evidence="3" id="KW-1185">Reference proteome</keyword>
<dbReference type="OMA" id="GNNICRE"/>
<dbReference type="PANTHER" id="PTHR47074">
    <property type="entry name" value="BNAC02G40300D PROTEIN"/>
    <property type="match status" value="1"/>
</dbReference>
<dbReference type="EMBL" id="UZAU01000673">
    <property type="status" value="NOT_ANNOTATED_CDS"/>
    <property type="molecule type" value="Genomic_DNA"/>
</dbReference>
<dbReference type="InterPro" id="IPR052929">
    <property type="entry name" value="RNase_H-like_EbsB-rel"/>
</dbReference>
<protein>
    <recommendedName>
        <fullName evidence="1">RNase H type-1 domain-containing protein</fullName>
    </recommendedName>
</protein>
<name>A0A803Q393_CANSA</name>
<feature type="domain" description="RNase H type-1" evidence="1">
    <location>
        <begin position="18"/>
        <end position="127"/>
    </location>
</feature>
<dbReference type="SUPFAM" id="SSF53098">
    <property type="entry name" value="Ribonuclease H-like"/>
    <property type="match status" value="1"/>
</dbReference>
<dbReference type="AlphaFoldDB" id="A0A803Q393"/>
<dbReference type="EnsemblPlants" id="evm.model.07.1588">
    <property type="protein sequence ID" value="cds.evm.model.07.1588"/>
    <property type="gene ID" value="evm.TU.07.1588"/>
</dbReference>
<reference evidence="2" key="2">
    <citation type="submission" date="2021-03" db="UniProtKB">
        <authorList>
            <consortium name="EnsemblPlants"/>
        </authorList>
    </citation>
    <scope>IDENTIFICATION</scope>
</reference>
<dbReference type="InterPro" id="IPR012337">
    <property type="entry name" value="RNaseH-like_sf"/>
</dbReference>
<dbReference type="CDD" id="cd06222">
    <property type="entry name" value="RNase_H_like"/>
    <property type="match status" value="1"/>
</dbReference>
<dbReference type="PANTHER" id="PTHR47074:SF11">
    <property type="entry name" value="REVERSE TRANSCRIPTASE-LIKE PROTEIN"/>
    <property type="match status" value="1"/>
</dbReference>
<evidence type="ECO:0000259" key="1">
    <source>
        <dbReference type="Pfam" id="PF13456"/>
    </source>
</evidence>
<sequence length="130" mass="14494">MMELSFGLNRLISVIKVNIDAAIFEEKGRYGFGMVARDCTGQFVSSLPVVSRPSGYVATVEAIGVKEALNWIQDKQWYHVEVETDSKLTVQAVHSSTIMKSVFGLLVQDCRCLLHSMTNVTLCFVKQFAN</sequence>